<dbReference type="GO" id="GO:0005524">
    <property type="term" value="F:ATP binding"/>
    <property type="evidence" value="ECO:0007669"/>
    <property type="project" value="UniProtKB-KW"/>
</dbReference>
<evidence type="ECO:0000313" key="4">
    <source>
        <dbReference type="EMBL" id="SVA58736.1"/>
    </source>
</evidence>
<dbReference type="GO" id="GO:0004467">
    <property type="term" value="F:long-chain fatty acid-CoA ligase activity"/>
    <property type="evidence" value="ECO:0007669"/>
    <property type="project" value="TreeGrafter"/>
</dbReference>
<sequence length="408" mass="45585">MSLNFDQFNSIVSLFHHQVKLFQDKPYLWKKIDGKYTSLSWKQVREQVDSIAKGLKNLGILKGDRVVILSENRPEWQIADLAIMSIGAISVPAYTTSTTSDYSHIINHSEARCIIISSHSLALKALPAVVKSSKCKNVIKIDNDKNNYNEPVNITSWNTLIKENNDDKLIDFEEEAKTQQRKDTACIIYTSGTGGNPKGVMLSHGAMLTNCTGAKELLKNLVKDLKEIRFLSWLPLSHSYEHTLQFFKMGISAQIFYAESIDTLLVNMGEVKPHFMTAVPRFYDSLHTRISQGLKKQGKISQLLFASTLKLGEKNYFNEKMNGLEKITNKLLDKIVRRKVNKRFGGNLKALVSGGSALNFEVGLYLTALGLPLLQGYGQTETAPVVSANPPEKVKLDTVGIVFKGTEV</sequence>
<name>A0A381X1R5_9ZZZZ</name>
<dbReference type="InterPro" id="IPR042099">
    <property type="entry name" value="ANL_N_sf"/>
</dbReference>
<feature type="non-terminal residue" evidence="4">
    <location>
        <position position="408"/>
    </location>
</feature>
<protein>
    <recommendedName>
        <fullName evidence="3">AMP-dependent synthetase/ligase domain-containing protein</fullName>
    </recommendedName>
</protein>
<evidence type="ECO:0000259" key="3">
    <source>
        <dbReference type="Pfam" id="PF00501"/>
    </source>
</evidence>
<dbReference type="Pfam" id="PF00501">
    <property type="entry name" value="AMP-binding"/>
    <property type="match status" value="1"/>
</dbReference>
<gene>
    <name evidence="4" type="ORF">METZ01_LOCUS111590</name>
</gene>
<reference evidence="4" key="1">
    <citation type="submission" date="2018-05" db="EMBL/GenBank/DDBJ databases">
        <authorList>
            <person name="Lanie J.A."/>
            <person name="Ng W.-L."/>
            <person name="Kazmierczak K.M."/>
            <person name="Andrzejewski T.M."/>
            <person name="Davidsen T.M."/>
            <person name="Wayne K.J."/>
            <person name="Tettelin H."/>
            <person name="Glass J.I."/>
            <person name="Rusch D."/>
            <person name="Podicherti R."/>
            <person name="Tsui H.-C.T."/>
            <person name="Winkler M.E."/>
        </authorList>
    </citation>
    <scope>NUCLEOTIDE SEQUENCE</scope>
</reference>
<accession>A0A381X1R5</accession>
<dbReference type="InterPro" id="IPR000873">
    <property type="entry name" value="AMP-dep_synth/lig_dom"/>
</dbReference>
<evidence type="ECO:0000256" key="2">
    <source>
        <dbReference type="ARBA" id="ARBA00022840"/>
    </source>
</evidence>
<dbReference type="SUPFAM" id="SSF56801">
    <property type="entry name" value="Acetyl-CoA synthetase-like"/>
    <property type="match status" value="1"/>
</dbReference>
<dbReference type="PANTHER" id="PTHR43272:SF33">
    <property type="entry name" value="AMP-BINDING DOMAIN-CONTAINING PROTEIN-RELATED"/>
    <property type="match status" value="1"/>
</dbReference>
<dbReference type="Gene3D" id="3.40.50.12780">
    <property type="entry name" value="N-terminal domain of ligase-like"/>
    <property type="match status" value="1"/>
</dbReference>
<dbReference type="GO" id="GO:0016020">
    <property type="term" value="C:membrane"/>
    <property type="evidence" value="ECO:0007669"/>
    <property type="project" value="TreeGrafter"/>
</dbReference>
<feature type="non-terminal residue" evidence="4">
    <location>
        <position position="1"/>
    </location>
</feature>
<keyword evidence="1" id="KW-0547">Nucleotide-binding</keyword>
<dbReference type="AlphaFoldDB" id="A0A381X1R5"/>
<dbReference type="PANTHER" id="PTHR43272">
    <property type="entry name" value="LONG-CHAIN-FATTY-ACID--COA LIGASE"/>
    <property type="match status" value="1"/>
</dbReference>
<organism evidence="4">
    <name type="scientific">marine metagenome</name>
    <dbReference type="NCBI Taxonomy" id="408172"/>
    <lineage>
        <taxon>unclassified sequences</taxon>
        <taxon>metagenomes</taxon>
        <taxon>ecological metagenomes</taxon>
    </lineage>
</organism>
<keyword evidence="2" id="KW-0067">ATP-binding</keyword>
<feature type="domain" description="AMP-dependent synthetase/ligase" evidence="3">
    <location>
        <begin position="15"/>
        <end position="408"/>
    </location>
</feature>
<proteinExistence type="predicted"/>
<evidence type="ECO:0000256" key="1">
    <source>
        <dbReference type="ARBA" id="ARBA00022741"/>
    </source>
</evidence>
<dbReference type="EMBL" id="UINC01013625">
    <property type="protein sequence ID" value="SVA58736.1"/>
    <property type="molecule type" value="Genomic_DNA"/>
</dbReference>